<dbReference type="EMBL" id="WIKC01000008">
    <property type="protein sequence ID" value="MQQ51086.1"/>
    <property type="molecule type" value="Genomic_DNA"/>
</dbReference>
<proteinExistence type="predicted"/>
<dbReference type="Proteomes" id="UP000193367">
    <property type="component" value="Unassembled WGS sequence"/>
</dbReference>
<keyword evidence="1" id="KW-0238">DNA-binding</keyword>
<dbReference type="EMBL" id="MUXS01000007">
    <property type="protein sequence ID" value="OOR80438.1"/>
    <property type="molecule type" value="Genomic_DNA"/>
</dbReference>
<evidence type="ECO:0000313" key="10">
    <source>
        <dbReference type="Proteomes" id="UP000466247"/>
    </source>
</evidence>
<reference evidence="6 9" key="2">
    <citation type="journal article" date="2016" name="Eur. J. Clin. Microbiol. Infect. Dis.">
        <title>Whole genome sequencing as a tool for phylogenetic analysis of clinical strains of Mitis group streptococci.</title>
        <authorList>
            <person name="Rasmussen L.H."/>
            <person name="Dargis R."/>
            <person name="Hojholt K."/>
            <person name="Christensen J.J."/>
            <person name="Skovgaard O."/>
            <person name="Justesen U.S."/>
            <person name="Rosenvinge F.S."/>
            <person name="Moser C."/>
            <person name="Lukjancenko O."/>
            <person name="Rasmussen S."/>
            <person name="Nielsen X.C."/>
        </authorList>
    </citation>
    <scope>NUCLEOTIDE SEQUENCE [LARGE SCALE GENOMIC DNA]</scope>
    <source>
        <strain evidence="6 9">RH_17439_08</strain>
    </source>
</reference>
<evidence type="ECO:0000313" key="9">
    <source>
        <dbReference type="Proteomes" id="UP000193367"/>
    </source>
</evidence>
<dbReference type="PROSITE" id="PS50943">
    <property type="entry name" value="HTH_CROC1"/>
    <property type="match status" value="1"/>
</dbReference>
<evidence type="ECO:0000313" key="8">
    <source>
        <dbReference type="Proteomes" id="UP000190872"/>
    </source>
</evidence>
<organism evidence="3 7">
    <name type="scientific">Streptococcus mitis</name>
    <dbReference type="NCBI Taxonomy" id="28037"/>
    <lineage>
        <taxon>Bacteria</taxon>
        <taxon>Bacillati</taxon>
        <taxon>Bacillota</taxon>
        <taxon>Bacilli</taxon>
        <taxon>Lactobacillales</taxon>
        <taxon>Streptococcaceae</taxon>
        <taxon>Streptococcus</taxon>
        <taxon>Streptococcus mitis group</taxon>
    </lineage>
</organism>
<evidence type="ECO:0000313" key="3">
    <source>
        <dbReference type="EMBL" id="KEQ43184.1"/>
    </source>
</evidence>
<dbReference type="AlphaFoldDB" id="A0A081QJR1"/>
<reference evidence="4 10" key="5">
    <citation type="submission" date="2019-10" db="EMBL/GenBank/DDBJ databases">
        <title>Streptococcus mitis of the oral and urogenital tracts.</title>
        <authorList>
            <person name="Price T."/>
            <person name="Mores C.R."/>
            <person name="Putonti C."/>
            <person name="Wolfe A.J."/>
        </authorList>
    </citation>
    <scope>NUCLEOTIDE SEQUENCE [LARGE SCALE GENOMIC DNA]</scope>
    <source>
        <strain evidence="4 10">SM09</strain>
    </source>
</reference>
<dbReference type="RefSeq" id="WP_033682885.1">
    <property type="nucleotide sequence ID" value="NZ_CAJJIB010000045.1"/>
</dbReference>
<dbReference type="InterPro" id="IPR010982">
    <property type="entry name" value="Lambda_DNA-bd_dom_sf"/>
</dbReference>
<reference evidence="6" key="4">
    <citation type="submission" date="2017-04" db="EMBL/GenBank/DDBJ databases">
        <authorList>
            <person name="Afonso C.L."/>
            <person name="Miller P.J."/>
            <person name="Scott M.A."/>
            <person name="Spackman E."/>
            <person name="Goraichik I."/>
            <person name="Dimitrov K.M."/>
            <person name="Suarez D.L."/>
            <person name="Swayne D.E."/>
        </authorList>
    </citation>
    <scope>NUCLEOTIDE SEQUENCE</scope>
    <source>
        <strain evidence="6">RH_17439_08</strain>
    </source>
</reference>
<name>A0A081QJR1_STRMT</name>
<accession>A0A081QJR1</accession>
<dbReference type="Proteomes" id="UP000028030">
    <property type="component" value="Unassembled WGS sequence"/>
</dbReference>
<dbReference type="EMBL" id="NCVH01000030">
    <property type="protein sequence ID" value="ORO95282.1"/>
    <property type="molecule type" value="Genomic_DNA"/>
</dbReference>
<comment type="caution">
    <text evidence="3">The sequence shown here is derived from an EMBL/GenBank/DDBJ whole genome shotgun (WGS) entry which is preliminary data.</text>
</comment>
<evidence type="ECO:0000313" key="5">
    <source>
        <dbReference type="EMBL" id="OOR80438.1"/>
    </source>
</evidence>
<dbReference type="Proteomes" id="UP000466247">
    <property type="component" value="Unassembled WGS sequence"/>
</dbReference>
<reference evidence="5 8" key="3">
    <citation type="submission" date="2017-02" db="EMBL/GenBank/DDBJ databases">
        <title>Draft genome sequence of Streptococcus mitis CCUG 61082.</title>
        <authorList>
            <person name="Salva-Serra F."/>
            <person name="Engstrom-Jakobsson H."/>
            <person name="Thorell K."/>
            <person name="Jaen-Luchoro D."/>
            <person name="Gonzales-Siles L."/>
            <person name="Karlsson R."/>
            <person name="Gomila M."/>
            <person name="Yazdan S."/>
            <person name="Boulund F."/>
            <person name="Johnning A."/>
            <person name="Engstrand L."/>
            <person name="Kristiansson E."/>
            <person name="Moore E."/>
        </authorList>
    </citation>
    <scope>NUCLEOTIDE SEQUENCE [LARGE SCALE GENOMIC DNA]</scope>
    <source>
        <strain evidence="5 8">CCUG 61082</strain>
    </source>
</reference>
<dbReference type="InterPro" id="IPR001387">
    <property type="entry name" value="Cro/C1-type_HTH"/>
</dbReference>
<dbReference type="Pfam" id="PF01381">
    <property type="entry name" value="HTH_3"/>
    <property type="match status" value="1"/>
</dbReference>
<dbReference type="GO" id="GO:0005829">
    <property type="term" value="C:cytosol"/>
    <property type="evidence" value="ECO:0007669"/>
    <property type="project" value="TreeGrafter"/>
</dbReference>
<evidence type="ECO:0000313" key="4">
    <source>
        <dbReference type="EMBL" id="MQQ51086.1"/>
    </source>
</evidence>
<dbReference type="EMBL" id="JPFW01000001">
    <property type="protein sequence ID" value="KEQ43184.1"/>
    <property type="molecule type" value="Genomic_DNA"/>
</dbReference>
<dbReference type="CDD" id="cd00093">
    <property type="entry name" value="HTH_XRE"/>
    <property type="match status" value="1"/>
</dbReference>
<evidence type="ECO:0000256" key="1">
    <source>
        <dbReference type="ARBA" id="ARBA00023125"/>
    </source>
</evidence>
<dbReference type="PANTHER" id="PTHR46797">
    <property type="entry name" value="HTH-TYPE TRANSCRIPTIONAL REGULATOR"/>
    <property type="match status" value="1"/>
</dbReference>
<dbReference type="PANTHER" id="PTHR46797:SF1">
    <property type="entry name" value="METHYLPHOSPHONATE SYNTHASE"/>
    <property type="match status" value="1"/>
</dbReference>
<evidence type="ECO:0000313" key="6">
    <source>
        <dbReference type="EMBL" id="ORO95282.1"/>
    </source>
</evidence>
<dbReference type="GO" id="GO:0003700">
    <property type="term" value="F:DNA-binding transcription factor activity"/>
    <property type="evidence" value="ECO:0007669"/>
    <property type="project" value="TreeGrafter"/>
</dbReference>
<dbReference type="Proteomes" id="UP000190872">
    <property type="component" value="Unassembled WGS sequence"/>
</dbReference>
<dbReference type="PATRIC" id="fig|28037.97.peg.53"/>
<sequence>MDDILETISNQIRDLRVSKKITQQELAERTNLSVPYISQIENNHRNISLETFVKIVDALEVPLSDFFLPYSVAQDTEMMELLLKIQKHPQHKMIVHKVMEILELSQDS</sequence>
<dbReference type="GO" id="GO:0003677">
    <property type="term" value="F:DNA binding"/>
    <property type="evidence" value="ECO:0007669"/>
    <property type="project" value="UniProtKB-KW"/>
</dbReference>
<protein>
    <submittedName>
        <fullName evidence="4">Helix-turn-helix domain-containing protein</fullName>
    </submittedName>
    <submittedName>
        <fullName evidence="3">Helix-turn-helix family protein</fullName>
    </submittedName>
    <submittedName>
        <fullName evidence="5">Transcriptional regulator</fullName>
    </submittedName>
</protein>
<dbReference type="InterPro" id="IPR050807">
    <property type="entry name" value="TransReg_Diox_bact_type"/>
</dbReference>
<dbReference type="OrthoDB" id="1495025at2"/>
<gene>
    <name evidence="5" type="ORF">B0179_04615</name>
    <name evidence="6" type="ORF">B7698_04225</name>
    <name evidence="4" type="ORF">GEZ71_08480</name>
    <name evidence="3" type="ORF">SK642_0059</name>
</gene>
<feature type="domain" description="HTH cro/C1-type" evidence="2">
    <location>
        <begin position="12"/>
        <end position="66"/>
    </location>
</feature>
<dbReference type="SMART" id="SM00530">
    <property type="entry name" value="HTH_XRE"/>
    <property type="match status" value="1"/>
</dbReference>
<dbReference type="SUPFAM" id="SSF47413">
    <property type="entry name" value="lambda repressor-like DNA-binding domains"/>
    <property type="match status" value="1"/>
</dbReference>
<dbReference type="Gene3D" id="1.10.260.40">
    <property type="entry name" value="lambda repressor-like DNA-binding domains"/>
    <property type="match status" value="1"/>
</dbReference>
<evidence type="ECO:0000259" key="2">
    <source>
        <dbReference type="PROSITE" id="PS50943"/>
    </source>
</evidence>
<reference evidence="3 7" key="1">
    <citation type="submission" date="2014-05" db="EMBL/GenBank/DDBJ databases">
        <authorList>
            <person name="Daugherty S.C."/>
            <person name="Tallon L.J."/>
            <person name="Sadzewicz L."/>
            <person name="Kilian M."/>
            <person name="Tettelin H."/>
        </authorList>
    </citation>
    <scope>NUCLEOTIDE SEQUENCE [LARGE SCALE GENOMIC DNA]</scope>
    <source>
        <strain evidence="3 7">SK642</strain>
    </source>
</reference>
<evidence type="ECO:0000313" key="7">
    <source>
        <dbReference type="Proteomes" id="UP000028030"/>
    </source>
</evidence>